<keyword evidence="2" id="KW-0238">DNA-binding</keyword>
<feature type="transmembrane region" description="Helical" evidence="4">
    <location>
        <begin position="365"/>
        <end position="388"/>
    </location>
</feature>
<dbReference type="InterPro" id="IPR018060">
    <property type="entry name" value="HTH_AraC"/>
</dbReference>
<dbReference type="InterPro" id="IPR013783">
    <property type="entry name" value="Ig-like_fold"/>
</dbReference>
<dbReference type="SUPFAM" id="SSF46689">
    <property type="entry name" value="Homeodomain-like"/>
    <property type="match status" value="1"/>
</dbReference>
<dbReference type="InterPro" id="IPR002044">
    <property type="entry name" value="CBM20"/>
</dbReference>
<organism evidence="7 8">
    <name type="scientific">Chitinophaga skermanii</name>
    <dbReference type="NCBI Taxonomy" id="331697"/>
    <lineage>
        <taxon>Bacteria</taxon>
        <taxon>Pseudomonadati</taxon>
        <taxon>Bacteroidota</taxon>
        <taxon>Chitinophagia</taxon>
        <taxon>Chitinophagales</taxon>
        <taxon>Chitinophagaceae</taxon>
        <taxon>Chitinophaga</taxon>
    </lineage>
</organism>
<name>A0A327QXY2_9BACT</name>
<sequence length="636" mass="73265">MLKYIHAFLLLLVTYCCAAQVRITIVNTVPMPVPNKPLFLATDFNGWSPNDPNYAFKLDASGHYYLDIPHPPERFEYKVTNGNWALAEGDDIGGNIPNRVYNAATFADPHNIQVNIAGWENKLIYTFIVRSIPKSTPHDAALYITGNFNDWEPGNPLYKLQHHEDGTWRVSIFTSLNAIKYKFTRGNWESVEGRSSGKALPNREVKHNEGKGATNIEVNIDGWEDLAATFNFYSLYDLLLLLSAFQGLLLIIAIPTIQDYNRAGNRWLVITIAFVSCMIFLRVIGSYRPAAEAFTKILLIPDFAIFLYAPLFYIYLQKLLFNHTPRNKRQVYHFIPSILQVAVYLPFFLLSDRALQLDMMNQDPLLMGVFLGSGLLGLAWNIYYWFLFRATLRFYKAQFMTNFSYEQNLNYLNTVHVIQAVCLGMWLFMFIALGAGYMFNLHVWLVVERSVDMIWLVFSTITYFVGYYAIHQPEIFKVSPQKNFSMFDPAPLEKEVVELKIETEEPITLVAPAGESENESIQQLMEAVEGFMHKSKLFTNPRLSLNELAQKIQMPVHTLSKVLNDGFGKNFFDFVNGFRVEEFKKRVDNPRFKNHTLLSIAYDVGFNSKTAFNRSFKKITGQTPREYYSETMMKEE</sequence>
<evidence type="ECO:0000313" key="7">
    <source>
        <dbReference type="EMBL" id="RAJ08825.1"/>
    </source>
</evidence>
<reference evidence="7 8" key="1">
    <citation type="submission" date="2018-06" db="EMBL/GenBank/DDBJ databases">
        <title>Genomic Encyclopedia of Archaeal and Bacterial Type Strains, Phase II (KMG-II): from individual species to whole genera.</title>
        <authorList>
            <person name="Goeker M."/>
        </authorList>
    </citation>
    <scope>NUCLEOTIDE SEQUENCE [LARGE SCALE GENOMIC DNA]</scope>
    <source>
        <strain evidence="7 8">DSM 23857</strain>
    </source>
</reference>
<evidence type="ECO:0000256" key="5">
    <source>
        <dbReference type="SAM" id="SignalP"/>
    </source>
</evidence>
<feature type="domain" description="HTH araC/xylS-type" evidence="6">
    <location>
        <begin position="522"/>
        <end position="630"/>
    </location>
</feature>
<dbReference type="Pfam" id="PF12833">
    <property type="entry name" value="HTH_18"/>
    <property type="match status" value="1"/>
</dbReference>
<feature type="transmembrane region" description="Helical" evidence="4">
    <location>
        <begin position="297"/>
        <end position="316"/>
    </location>
</feature>
<feature type="transmembrane region" description="Helical" evidence="4">
    <location>
        <begin position="267"/>
        <end position="285"/>
    </location>
</feature>
<dbReference type="GO" id="GO:0003700">
    <property type="term" value="F:DNA-binding transcription factor activity"/>
    <property type="evidence" value="ECO:0007669"/>
    <property type="project" value="InterPro"/>
</dbReference>
<keyword evidence="5" id="KW-0732">Signal</keyword>
<proteinExistence type="predicted"/>
<keyword evidence="1" id="KW-0805">Transcription regulation</keyword>
<feature type="transmembrane region" description="Helical" evidence="4">
    <location>
        <begin position="235"/>
        <end position="255"/>
    </location>
</feature>
<keyword evidence="3" id="KW-0804">Transcription</keyword>
<evidence type="ECO:0000256" key="3">
    <source>
        <dbReference type="ARBA" id="ARBA00023163"/>
    </source>
</evidence>
<dbReference type="SMART" id="SM01065">
    <property type="entry name" value="CBM_2"/>
    <property type="match status" value="1"/>
</dbReference>
<feature type="chain" id="PRO_5016416740" evidence="5">
    <location>
        <begin position="19"/>
        <end position="636"/>
    </location>
</feature>
<dbReference type="Proteomes" id="UP000249547">
    <property type="component" value="Unassembled WGS sequence"/>
</dbReference>
<dbReference type="PANTHER" id="PTHR43280">
    <property type="entry name" value="ARAC-FAMILY TRANSCRIPTIONAL REGULATOR"/>
    <property type="match status" value="1"/>
</dbReference>
<feature type="transmembrane region" description="Helical" evidence="4">
    <location>
        <begin position="409"/>
        <end position="433"/>
    </location>
</feature>
<evidence type="ECO:0000256" key="2">
    <source>
        <dbReference type="ARBA" id="ARBA00023125"/>
    </source>
</evidence>
<dbReference type="PROSITE" id="PS01124">
    <property type="entry name" value="HTH_ARAC_FAMILY_2"/>
    <property type="match status" value="1"/>
</dbReference>
<evidence type="ECO:0000256" key="4">
    <source>
        <dbReference type="SAM" id="Phobius"/>
    </source>
</evidence>
<dbReference type="SMART" id="SM00342">
    <property type="entry name" value="HTH_ARAC"/>
    <property type="match status" value="1"/>
</dbReference>
<keyword evidence="4" id="KW-1133">Transmembrane helix</keyword>
<dbReference type="EMBL" id="QLLL01000002">
    <property type="protein sequence ID" value="RAJ08825.1"/>
    <property type="molecule type" value="Genomic_DNA"/>
</dbReference>
<dbReference type="InterPro" id="IPR009057">
    <property type="entry name" value="Homeodomain-like_sf"/>
</dbReference>
<feature type="transmembrane region" description="Helical" evidence="4">
    <location>
        <begin position="453"/>
        <end position="470"/>
    </location>
</feature>
<dbReference type="OrthoDB" id="5492415at2"/>
<evidence type="ECO:0000256" key="1">
    <source>
        <dbReference type="ARBA" id="ARBA00023015"/>
    </source>
</evidence>
<keyword evidence="4" id="KW-0812">Transmembrane</keyword>
<dbReference type="AlphaFoldDB" id="A0A327QXY2"/>
<keyword evidence="8" id="KW-1185">Reference proteome</keyword>
<feature type="transmembrane region" description="Helical" evidence="4">
    <location>
        <begin position="331"/>
        <end position="350"/>
    </location>
</feature>
<evidence type="ECO:0000259" key="6">
    <source>
        <dbReference type="PROSITE" id="PS01124"/>
    </source>
</evidence>
<comment type="caution">
    <text evidence="7">The sequence shown here is derived from an EMBL/GenBank/DDBJ whole genome shotgun (WGS) entry which is preliminary data.</text>
</comment>
<dbReference type="InterPro" id="IPR013784">
    <property type="entry name" value="Carb-bd-like_fold"/>
</dbReference>
<dbReference type="RefSeq" id="WP_111596928.1">
    <property type="nucleotide sequence ID" value="NZ_QLLL01000002.1"/>
</dbReference>
<evidence type="ECO:0000313" key="8">
    <source>
        <dbReference type="Proteomes" id="UP000249547"/>
    </source>
</evidence>
<accession>A0A327QXY2</accession>
<dbReference type="GO" id="GO:0043565">
    <property type="term" value="F:sequence-specific DNA binding"/>
    <property type="evidence" value="ECO:0007669"/>
    <property type="project" value="InterPro"/>
</dbReference>
<protein>
    <submittedName>
        <fullName evidence="7">Helix-turn-helix protein</fullName>
    </submittedName>
</protein>
<dbReference type="SUPFAM" id="SSF49452">
    <property type="entry name" value="Starch-binding domain-like"/>
    <property type="match status" value="1"/>
</dbReference>
<dbReference type="GO" id="GO:2001070">
    <property type="term" value="F:starch binding"/>
    <property type="evidence" value="ECO:0007669"/>
    <property type="project" value="InterPro"/>
</dbReference>
<keyword evidence="4" id="KW-0472">Membrane</keyword>
<feature type="signal peptide" evidence="5">
    <location>
        <begin position="1"/>
        <end position="18"/>
    </location>
</feature>
<dbReference type="PANTHER" id="PTHR43280:SF29">
    <property type="entry name" value="ARAC-FAMILY TRANSCRIPTIONAL REGULATOR"/>
    <property type="match status" value="1"/>
</dbReference>
<dbReference type="Gene3D" id="1.10.10.60">
    <property type="entry name" value="Homeodomain-like"/>
    <property type="match status" value="1"/>
</dbReference>
<gene>
    <name evidence="7" type="ORF">LX64_01479</name>
</gene>
<dbReference type="Gene3D" id="2.60.40.10">
    <property type="entry name" value="Immunoglobulins"/>
    <property type="match status" value="2"/>
</dbReference>